<evidence type="ECO:0000256" key="9">
    <source>
        <dbReference type="SAM" id="MobiDB-lite"/>
    </source>
</evidence>
<evidence type="ECO:0000256" key="4">
    <source>
        <dbReference type="ARBA" id="ARBA00022692"/>
    </source>
</evidence>
<reference evidence="12 13" key="1">
    <citation type="submission" date="2020-10" db="EMBL/GenBank/DDBJ databases">
        <authorList>
            <person name="Klimov P.B."/>
            <person name="Dyachkov S.M."/>
            <person name="Chetverikov P.E."/>
        </authorList>
    </citation>
    <scope>NUCLEOTIDE SEQUENCE [LARGE SCALE GENOMIC DNA]</scope>
    <source>
        <strain evidence="12">BMOC 18-1129-001#AD2665</strain>
        <tissue evidence="12">Entire mites</tissue>
    </source>
</reference>
<accession>A0ABQ7SAH0</accession>
<dbReference type="InterPro" id="IPR013525">
    <property type="entry name" value="ABC2_TM"/>
</dbReference>
<evidence type="ECO:0000256" key="2">
    <source>
        <dbReference type="ARBA" id="ARBA00005814"/>
    </source>
</evidence>
<dbReference type="SUPFAM" id="SSF52540">
    <property type="entry name" value="P-loop containing nucleoside triphosphate hydrolases"/>
    <property type="match status" value="1"/>
</dbReference>
<keyword evidence="8 10" id="KW-0472">Membrane</keyword>
<dbReference type="PROSITE" id="PS50893">
    <property type="entry name" value="ABC_TRANSPORTER_2"/>
    <property type="match status" value="1"/>
</dbReference>
<evidence type="ECO:0000256" key="6">
    <source>
        <dbReference type="ARBA" id="ARBA00022840"/>
    </source>
</evidence>
<feature type="transmembrane region" description="Helical" evidence="10">
    <location>
        <begin position="719"/>
        <end position="739"/>
    </location>
</feature>
<evidence type="ECO:0000313" key="13">
    <source>
        <dbReference type="Proteomes" id="UP000825002"/>
    </source>
</evidence>
<dbReference type="Proteomes" id="UP000825002">
    <property type="component" value="Unassembled WGS sequence"/>
</dbReference>
<proteinExistence type="inferred from homology"/>
<feature type="non-terminal residue" evidence="12">
    <location>
        <position position="1"/>
    </location>
</feature>
<feature type="region of interest" description="Disordered" evidence="9">
    <location>
        <begin position="241"/>
        <end position="261"/>
    </location>
</feature>
<evidence type="ECO:0000256" key="1">
    <source>
        <dbReference type="ARBA" id="ARBA00004141"/>
    </source>
</evidence>
<dbReference type="GO" id="GO:0005524">
    <property type="term" value="F:ATP binding"/>
    <property type="evidence" value="ECO:0007669"/>
    <property type="project" value="UniProtKB-KW"/>
</dbReference>
<gene>
    <name evidence="12" type="primary">ABCG1</name>
    <name evidence="12" type="ORF">GZH46_01037</name>
</gene>
<evidence type="ECO:0000256" key="5">
    <source>
        <dbReference type="ARBA" id="ARBA00022741"/>
    </source>
</evidence>
<feature type="non-terminal residue" evidence="12">
    <location>
        <position position="1099"/>
    </location>
</feature>
<dbReference type="Gene3D" id="3.40.50.300">
    <property type="entry name" value="P-loop containing nucleotide triphosphate hydrolases"/>
    <property type="match status" value="1"/>
</dbReference>
<keyword evidence="6 12" id="KW-0067">ATP-binding</keyword>
<keyword evidence="5" id="KW-0547">Nucleotide-binding</keyword>
<protein>
    <submittedName>
        <fullName evidence="12">ATP-binding cassette sub-family G member 1</fullName>
    </submittedName>
</protein>
<dbReference type="SMART" id="SM00382">
    <property type="entry name" value="AAA"/>
    <property type="match status" value="1"/>
</dbReference>
<evidence type="ECO:0000256" key="10">
    <source>
        <dbReference type="SAM" id="Phobius"/>
    </source>
</evidence>
<keyword evidence="7 10" id="KW-1133">Transmembrane helix</keyword>
<evidence type="ECO:0000313" key="12">
    <source>
        <dbReference type="EMBL" id="KAG9510425.1"/>
    </source>
</evidence>
<dbReference type="InterPro" id="IPR003593">
    <property type="entry name" value="AAA+_ATPase"/>
</dbReference>
<evidence type="ECO:0000259" key="11">
    <source>
        <dbReference type="PROSITE" id="PS50893"/>
    </source>
</evidence>
<name>A0ABQ7SAH0_9ACAR</name>
<evidence type="ECO:0000256" key="3">
    <source>
        <dbReference type="ARBA" id="ARBA00022448"/>
    </source>
</evidence>
<evidence type="ECO:0000256" key="7">
    <source>
        <dbReference type="ARBA" id="ARBA00022989"/>
    </source>
</evidence>
<dbReference type="InterPro" id="IPR027417">
    <property type="entry name" value="P-loop_NTPase"/>
</dbReference>
<comment type="similarity">
    <text evidence="2">Belongs to the ABC transporter superfamily. ABCG family. Eye pigment precursor importer (TC 3.A.1.204) subfamily.</text>
</comment>
<sequence length="1099" mass="122672">VLTHQLTRQVNMNVPDTDRPLTMRPTDGLRRASSASASSFRRQCKKKISKSNSTTKATIRQPHSKLLKSVSIAGISFYSSSNEQVSTLSSNAYFSSETSAITDTIMNTHCQDSPKNVSEYGSSDFTAFVSPSMYSLSNSDGDNFPTHNSIISTDKLSPDKILFRRSTSSNESDRTLAISIRMQNINAEHDSEHFEIVWRNLSYQVPLKFSEQVKRSFSKLRTYVTNINKCSYQPQVSSTQAHTTIAQHQQQQQQHQRDSSFQNKLAYPRAQFDVPHNLAYNNNSSRSSSSSISSPTVASSIYADNTRRRVIFSHLNGCIRSGQVTAILGPSGAGKTTFLKCLTGRISKGITGSIEVCGNDTRKHRKLRLCMIPQRDYLLEHLTVKENLMFASKIKNAEGDFDHAANVERVVQMLRLASCLHLKTGKISGGQHKRVSIAQELLSNPDILVLDEPTSGLDSLTCYKTVYVLQDLANLSRKGLISPLAIVLTIHQPQTKIFKLFHHVYVISSLGQCIYEGRPEDVADTIKESCSLVEPLTDGNPASFIIEIASEEHGTEPILALASLQRQNFYLDWRLSGDDSGHSSSSSSDLGPNNSSKNLTEPVDDCIIVSRSPDHLNLAASKTMTPFEPLSFVNGDSTKSKQSSINVMQYDVSSDNKSQSSNSTLYDKFKFRSHTTSNRGRHKKNRLPLKWHADKSAGFWHHVQLLTYRTWLSMWRDPLLTSTRIFFHLIIPFVMAVVYSPKSGIANACPNLEREFDVRTMASPKNVQQLQEQHNELILTFENTSLFFILLYSFSMCVLALTSLSFPLNMHILAKESGNGWYSLPRFVMAKTLADLPMELTMPLLTMSLVYPLTNQPSSYMNWRMLSITLVMTMCSLISQTQGLIFGALFMNNVQTAVFVSQASSLPWILLSGFTTRVSELTQALRLLSFGSVYRLGIESILSIRYGFGMCPCDKDKISDTPAHFVGIPPQVSSVFKYWMETYRPEDSDSVLDDSNNSTITTGTSMITNITSTSAAPTLVNSTTDSSAPSNQQDLFAEMASYLSRANTFGVDIESCHDVRPFILNARDIDEDTLPKYLIGLVLILLLMKVLLFILVKLR</sequence>
<dbReference type="PANTHER" id="PTHR48041">
    <property type="entry name" value="ABC TRANSPORTER G FAMILY MEMBER 28"/>
    <property type="match status" value="1"/>
</dbReference>
<organism evidence="12 13">
    <name type="scientific">Fragariocoptes setiger</name>
    <dbReference type="NCBI Taxonomy" id="1670756"/>
    <lineage>
        <taxon>Eukaryota</taxon>
        <taxon>Metazoa</taxon>
        <taxon>Ecdysozoa</taxon>
        <taxon>Arthropoda</taxon>
        <taxon>Chelicerata</taxon>
        <taxon>Arachnida</taxon>
        <taxon>Acari</taxon>
        <taxon>Acariformes</taxon>
        <taxon>Trombidiformes</taxon>
        <taxon>Prostigmata</taxon>
        <taxon>Eupodina</taxon>
        <taxon>Eriophyoidea</taxon>
        <taxon>Phytoptidae</taxon>
        <taxon>Fragariocoptes</taxon>
    </lineage>
</organism>
<feature type="transmembrane region" description="Helical" evidence="10">
    <location>
        <begin position="786"/>
        <end position="808"/>
    </location>
</feature>
<keyword evidence="13" id="KW-1185">Reference proteome</keyword>
<dbReference type="InterPro" id="IPR003439">
    <property type="entry name" value="ABC_transporter-like_ATP-bd"/>
</dbReference>
<dbReference type="InterPro" id="IPR050352">
    <property type="entry name" value="ABCG_transporters"/>
</dbReference>
<feature type="compositionally biased region" description="Low complexity" evidence="9">
    <location>
        <begin position="241"/>
        <end position="254"/>
    </location>
</feature>
<dbReference type="EMBL" id="JAIFTH010000149">
    <property type="protein sequence ID" value="KAG9510425.1"/>
    <property type="molecule type" value="Genomic_DNA"/>
</dbReference>
<dbReference type="PANTHER" id="PTHR48041:SF78">
    <property type="entry name" value="ABC TRANSPORTER EXPRESSED IN TRACHEA, ISOFORM A"/>
    <property type="match status" value="1"/>
</dbReference>
<feature type="domain" description="ABC transporter" evidence="11">
    <location>
        <begin position="292"/>
        <end position="535"/>
    </location>
</feature>
<evidence type="ECO:0000256" key="8">
    <source>
        <dbReference type="ARBA" id="ARBA00023136"/>
    </source>
</evidence>
<comment type="subcellular location">
    <subcellularLocation>
        <location evidence="1">Membrane</location>
        <topology evidence="1">Multi-pass membrane protein</topology>
    </subcellularLocation>
</comment>
<comment type="caution">
    <text evidence="12">The sequence shown here is derived from an EMBL/GenBank/DDBJ whole genome shotgun (WGS) entry which is preliminary data.</text>
</comment>
<feature type="transmembrane region" description="Helical" evidence="10">
    <location>
        <begin position="1077"/>
        <end position="1096"/>
    </location>
</feature>
<feature type="region of interest" description="Disordered" evidence="9">
    <location>
        <begin position="14"/>
        <end position="36"/>
    </location>
</feature>
<feature type="transmembrane region" description="Helical" evidence="10">
    <location>
        <begin position="865"/>
        <end position="891"/>
    </location>
</feature>
<keyword evidence="3" id="KW-0813">Transport</keyword>
<keyword evidence="4 10" id="KW-0812">Transmembrane</keyword>
<dbReference type="Pfam" id="PF00005">
    <property type="entry name" value="ABC_tran"/>
    <property type="match status" value="1"/>
</dbReference>
<dbReference type="Pfam" id="PF01061">
    <property type="entry name" value="ABC2_membrane"/>
    <property type="match status" value="1"/>
</dbReference>